<name>A0A2K1WWK1_POPTR</name>
<reference evidence="1 2" key="1">
    <citation type="journal article" date="2006" name="Science">
        <title>The genome of black cottonwood, Populus trichocarpa (Torr. &amp; Gray).</title>
        <authorList>
            <person name="Tuskan G.A."/>
            <person name="Difazio S."/>
            <person name="Jansson S."/>
            <person name="Bohlmann J."/>
            <person name="Grigoriev I."/>
            <person name="Hellsten U."/>
            <person name="Putnam N."/>
            <person name="Ralph S."/>
            <person name="Rombauts S."/>
            <person name="Salamov A."/>
            <person name="Schein J."/>
            <person name="Sterck L."/>
            <person name="Aerts A."/>
            <person name="Bhalerao R.R."/>
            <person name="Bhalerao R.P."/>
            <person name="Blaudez D."/>
            <person name="Boerjan W."/>
            <person name="Brun A."/>
            <person name="Brunner A."/>
            <person name="Busov V."/>
            <person name="Campbell M."/>
            <person name="Carlson J."/>
            <person name="Chalot M."/>
            <person name="Chapman J."/>
            <person name="Chen G.L."/>
            <person name="Cooper D."/>
            <person name="Coutinho P.M."/>
            <person name="Couturier J."/>
            <person name="Covert S."/>
            <person name="Cronk Q."/>
            <person name="Cunningham R."/>
            <person name="Davis J."/>
            <person name="Degroeve S."/>
            <person name="Dejardin A."/>
            <person name="Depamphilis C."/>
            <person name="Detter J."/>
            <person name="Dirks B."/>
            <person name="Dubchak I."/>
            <person name="Duplessis S."/>
            <person name="Ehlting J."/>
            <person name="Ellis B."/>
            <person name="Gendler K."/>
            <person name="Goodstein D."/>
            <person name="Gribskov M."/>
            <person name="Grimwood J."/>
            <person name="Groover A."/>
            <person name="Gunter L."/>
            <person name="Hamberger B."/>
            <person name="Heinze B."/>
            <person name="Helariutta Y."/>
            <person name="Henrissat B."/>
            <person name="Holligan D."/>
            <person name="Holt R."/>
            <person name="Huang W."/>
            <person name="Islam-Faridi N."/>
            <person name="Jones S."/>
            <person name="Jones-Rhoades M."/>
            <person name="Jorgensen R."/>
            <person name="Joshi C."/>
            <person name="Kangasjarvi J."/>
            <person name="Karlsson J."/>
            <person name="Kelleher C."/>
            <person name="Kirkpatrick R."/>
            <person name="Kirst M."/>
            <person name="Kohler A."/>
            <person name="Kalluri U."/>
            <person name="Larimer F."/>
            <person name="Leebens-Mack J."/>
            <person name="Leple J.C."/>
            <person name="Locascio P."/>
            <person name="Lou Y."/>
            <person name="Lucas S."/>
            <person name="Martin F."/>
            <person name="Montanini B."/>
            <person name="Napoli C."/>
            <person name="Nelson D.R."/>
            <person name="Nelson C."/>
            <person name="Nieminen K."/>
            <person name="Nilsson O."/>
            <person name="Pereda V."/>
            <person name="Peter G."/>
            <person name="Philippe R."/>
            <person name="Pilate G."/>
            <person name="Poliakov A."/>
            <person name="Razumovskaya J."/>
            <person name="Richardson P."/>
            <person name="Rinaldi C."/>
            <person name="Ritland K."/>
            <person name="Rouze P."/>
            <person name="Ryaboy D."/>
            <person name="Schmutz J."/>
            <person name="Schrader J."/>
            <person name="Segerman B."/>
            <person name="Shin H."/>
            <person name="Siddiqui A."/>
            <person name="Sterky F."/>
            <person name="Terry A."/>
            <person name="Tsai C.J."/>
            <person name="Uberbacher E."/>
            <person name="Unneberg P."/>
            <person name="Vahala J."/>
            <person name="Wall K."/>
            <person name="Wessler S."/>
            <person name="Yang G."/>
            <person name="Yin T."/>
            <person name="Douglas C."/>
            <person name="Marra M."/>
            <person name="Sandberg G."/>
            <person name="Van de Peer Y."/>
            <person name="Rokhsar D."/>
        </authorList>
    </citation>
    <scope>NUCLEOTIDE SEQUENCE [LARGE SCALE GENOMIC DNA]</scope>
    <source>
        <strain evidence="2">cv. Nisqually</strain>
    </source>
</reference>
<keyword evidence="2" id="KW-1185">Reference proteome</keyword>
<evidence type="ECO:0000313" key="2">
    <source>
        <dbReference type="Proteomes" id="UP000006729"/>
    </source>
</evidence>
<dbReference type="InParanoid" id="A0A2K1WWK1"/>
<proteinExistence type="predicted"/>
<protein>
    <submittedName>
        <fullName evidence="1">Uncharacterized protein</fullName>
    </submittedName>
</protein>
<sequence length="223" mass="25495">MLWRIESVPSDLNCQPPLSSQSVDAKSFHDVSPNLGLKLSKSIYFLYEKLVEVNWHNSEELDTLSDHIQQLKPKFHLEFEYDNIKFSVVEQGIEMSEMEQMESEQDAIQTSDDEVLMDDCKNEENSVCWKGSTMEDLESAFNNLLILEFEIKSWKPACYSEPESPRECLLRQFKKEAIATGSFIIDLDRNKEHEESGLFAHQAGSSNEELSGDLDLSSVIQGC</sequence>
<organism evidence="1 2">
    <name type="scientific">Populus trichocarpa</name>
    <name type="common">Western balsam poplar</name>
    <name type="synonym">Populus balsamifera subsp. trichocarpa</name>
    <dbReference type="NCBI Taxonomy" id="3694"/>
    <lineage>
        <taxon>Eukaryota</taxon>
        <taxon>Viridiplantae</taxon>
        <taxon>Streptophyta</taxon>
        <taxon>Embryophyta</taxon>
        <taxon>Tracheophyta</taxon>
        <taxon>Spermatophyta</taxon>
        <taxon>Magnoliopsida</taxon>
        <taxon>eudicotyledons</taxon>
        <taxon>Gunneridae</taxon>
        <taxon>Pentapetalae</taxon>
        <taxon>rosids</taxon>
        <taxon>fabids</taxon>
        <taxon>Malpighiales</taxon>
        <taxon>Salicaceae</taxon>
        <taxon>Saliceae</taxon>
        <taxon>Populus</taxon>
    </lineage>
</organism>
<dbReference type="AlphaFoldDB" id="A0A2K1WWK1"/>
<accession>A0A2K1WWK1</accession>
<dbReference type="EMBL" id="CM009307">
    <property type="protein sequence ID" value="PNS92908.1"/>
    <property type="molecule type" value="Genomic_DNA"/>
</dbReference>
<gene>
    <name evidence="1" type="ORF">POPTR_018G059900</name>
</gene>
<dbReference type="PANTHER" id="PTHR33414">
    <property type="entry name" value="PROTEIN PLASTID MOVEMENT IMPAIRED 1-RELATED 1"/>
    <property type="match status" value="1"/>
</dbReference>
<dbReference type="PANTHER" id="PTHR33414:SF10">
    <property type="entry name" value="PROTEIN PLASTID MOVEMENT IMPAIRED 1-RELATED 2"/>
    <property type="match status" value="1"/>
</dbReference>
<dbReference type="Proteomes" id="UP000006729">
    <property type="component" value="Chromosome 18"/>
</dbReference>
<evidence type="ECO:0000313" key="1">
    <source>
        <dbReference type="EMBL" id="PNS92908.1"/>
    </source>
</evidence>
<dbReference type="InterPro" id="IPR039614">
    <property type="entry name" value="PMI1-like"/>
</dbReference>